<organism evidence="2">
    <name type="scientific">freshwater metagenome</name>
    <dbReference type="NCBI Taxonomy" id="449393"/>
    <lineage>
        <taxon>unclassified sequences</taxon>
        <taxon>metagenomes</taxon>
        <taxon>ecological metagenomes</taxon>
    </lineage>
</organism>
<proteinExistence type="predicted"/>
<accession>A0A094PNZ0</accession>
<dbReference type="EMBL" id="JNSK01000168">
    <property type="protein sequence ID" value="KGA13430.1"/>
    <property type="molecule type" value="Genomic_DNA"/>
</dbReference>
<feature type="compositionally biased region" description="Low complexity" evidence="1">
    <location>
        <begin position="40"/>
        <end position="89"/>
    </location>
</feature>
<name>A0A094PNZ0_9ZZZZ</name>
<gene>
    <name evidence="2" type="ORF">GM50_22290</name>
</gene>
<reference evidence="2" key="1">
    <citation type="submission" date="2014-05" db="EMBL/GenBank/DDBJ databases">
        <title>Key roles for freshwater Actinobacteria revealed by deep metagenomic sequencing.</title>
        <authorList>
            <person name="Ghai R."/>
            <person name="Mizuno C.M."/>
            <person name="Picazo A."/>
            <person name="Camacho A."/>
            <person name="Rodriguez-Valera F."/>
        </authorList>
    </citation>
    <scope>NUCLEOTIDE SEQUENCE</scope>
</reference>
<protein>
    <recommendedName>
        <fullName evidence="3">FMN-binding domain-containing protein</fullName>
    </recommendedName>
</protein>
<feature type="region of interest" description="Disordered" evidence="1">
    <location>
        <begin position="37"/>
        <end position="90"/>
    </location>
</feature>
<sequence length="193" mass="19096">MKKALLIAAGTVTGLGAVLSITPPALSGSVSEIGMPSADPVAQATPAAQPTASAAATATSAATPTAKPTKSATATATVKPTTAAPAPATGFSGTVNGASFRARDYGTVSVSATFSNGTIKSVSASQSPTSWSQQSFSVIIPYVNNGSITIEQVKQFSSAQLPCSTSNSCNSRASYTADAFWSSLKSAIAKAGL</sequence>
<evidence type="ECO:0008006" key="3">
    <source>
        <dbReference type="Google" id="ProtNLM"/>
    </source>
</evidence>
<comment type="caution">
    <text evidence="2">The sequence shown here is derived from an EMBL/GenBank/DDBJ whole genome shotgun (WGS) entry which is preliminary data.</text>
</comment>
<dbReference type="AlphaFoldDB" id="A0A094PNZ0"/>
<evidence type="ECO:0000256" key="1">
    <source>
        <dbReference type="SAM" id="MobiDB-lite"/>
    </source>
</evidence>
<evidence type="ECO:0000313" key="2">
    <source>
        <dbReference type="EMBL" id="KGA13430.1"/>
    </source>
</evidence>